<dbReference type="InterPro" id="IPR035944">
    <property type="entry name" value="YfbM-like_sf"/>
</dbReference>
<name>N1V5W3_9MICC</name>
<evidence type="ECO:0000313" key="1">
    <source>
        <dbReference type="EMBL" id="EMY35487.1"/>
    </source>
</evidence>
<comment type="caution">
    <text evidence="1">The sequence shown here is derived from an EMBL/GenBank/DDBJ whole genome shotgun (WGS) entry which is preliminary data.</text>
</comment>
<proteinExistence type="predicted"/>
<organism evidence="1 2">
    <name type="scientific">Arthrobacter crystallopoietes BAB-32</name>
    <dbReference type="NCBI Taxonomy" id="1246476"/>
    <lineage>
        <taxon>Bacteria</taxon>
        <taxon>Bacillati</taxon>
        <taxon>Actinomycetota</taxon>
        <taxon>Actinomycetes</taxon>
        <taxon>Micrococcales</taxon>
        <taxon>Micrococcaceae</taxon>
        <taxon>Crystallibacter</taxon>
    </lineage>
</organism>
<dbReference type="EMBL" id="ANPE02000072">
    <property type="protein sequence ID" value="EMY35487.1"/>
    <property type="molecule type" value="Genomic_DNA"/>
</dbReference>
<protein>
    <recommendedName>
        <fullName evidence="3">DUF1877 domain-containing protein</fullName>
    </recommendedName>
</protein>
<dbReference type="OrthoDB" id="3731972at2"/>
<gene>
    <name evidence="1" type="ORF">D477_004202</name>
</gene>
<accession>N1V5W3</accession>
<sequence>MGIRYYAYAFDKDQAEKALADPLTVIGSDPLADAWGLLPASIQGVTEGRQPLPEHDFLYLDKAWPYLQRLTAPPTPSAGARPAYLMFEGDVTYTDCGLSWHPWLRTLLPPEVALIARDLEAISDHEIEAGLGEISSPHQSLKSEVAYATDFFHRAKAFVHAVASEGRGFAYMIG</sequence>
<keyword evidence="2" id="KW-1185">Reference proteome</keyword>
<dbReference type="Proteomes" id="UP000010729">
    <property type="component" value="Unassembled WGS sequence"/>
</dbReference>
<evidence type="ECO:0008006" key="3">
    <source>
        <dbReference type="Google" id="ProtNLM"/>
    </source>
</evidence>
<dbReference type="Gene3D" id="3.40.1760.10">
    <property type="entry name" value="YfbM-like super family"/>
    <property type="match status" value="1"/>
</dbReference>
<dbReference type="AlphaFoldDB" id="N1V5W3"/>
<evidence type="ECO:0000313" key="2">
    <source>
        <dbReference type="Proteomes" id="UP000010729"/>
    </source>
</evidence>
<dbReference type="RefSeq" id="WP_005267523.1">
    <property type="nucleotide sequence ID" value="NZ_ANPE02000072.1"/>
</dbReference>
<reference evidence="1 2" key="1">
    <citation type="journal article" date="2013" name="Genome Announc.">
        <title>Draft Genome Sequence of Arthrobacter crystallopoietes Strain BAB-32, Revealing Genes for Bioremediation.</title>
        <authorList>
            <person name="Joshi M.N."/>
            <person name="Pandit A.S."/>
            <person name="Sharma A."/>
            <person name="Pandya R.V."/>
            <person name="Desai S.M."/>
            <person name="Saxena A.K."/>
            <person name="Bagatharia S.B."/>
        </authorList>
    </citation>
    <scope>NUCLEOTIDE SEQUENCE [LARGE SCALE GENOMIC DNA]</scope>
    <source>
        <strain evidence="1 2">BAB-32</strain>
    </source>
</reference>